<keyword evidence="9" id="KW-1185">Reference proteome</keyword>
<feature type="compositionally biased region" description="Basic and acidic residues" evidence="6">
    <location>
        <begin position="187"/>
        <end position="201"/>
    </location>
</feature>
<accession>A0A494THA6</accession>
<geneLocation type="plasmid" evidence="8">
    <name>unnamed1</name>
</geneLocation>
<feature type="transmembrane region" description="Helical" evidence="7">
    <location>
        <begin position="40"/>
        <end position="61"/>
    </location>
</feature>
<evidence type="ECO:0000256" key="4">
    <source>
        <dbReference type="ARBA" id="ARBA00022989"/>
    </source>
</evidence>
<dbReference type="Pfam" id="PF03743">
    <property type="entry name" value="TrbI"/>
    <property type="match status" value="1"/>
</dbReference>
<dbReference type="CDD" id="cd16429">
    <property type="entry name" value="VirB10"/>
    <property type="match status" value="1"/>
</dbReference>
<keyword evidence="3 7" id="KW-0812">Transmembrane</keyword>
<feature type="compositionally biased region" description="Low complexity" evidence="6">
    <location>
        <begin position="127"/>
        <end position="138"/>
    </location>
</feature>
<evidence type="ECO:0000313" key="8">
    <source>
        <dbReference type="EMBL" id="AYJ84818.1"/>
    </source>
</evidence>
<keyword evidence="5 7" id="KW-0472">Membrane</keyword>
<keyword evidence="8" id="KW-0614">Plasmid</keyword>
<dbReference type="EMBL" id="CP032828">
    <property type="protein sequence ID" value="AYJ84818.1"/>
    <property type="molecule type" value="Genomic_DNA"/>
</dbReference>
<dbReference type="GO" id="GO:0016020">
    <property type="term" value="C:membrane"/>
    <property type="evidence" value="ECO:0007669"/>
    <property type="project" value="UniProtKB-SubCell"/>
</dbReference>
<reference evidence="8 9" key="1">
    <citation type="submission" date="2018-09" db="EMBL/GenBank/DDBJ databases">
        <title>Sphingomonas peninsula sp. nov., isolated from fildes peninsula, Antarctic soil.</title>
        <authorList>
            <person name="Yingchao G."/>
        </authorList>
    </citation>
    <scope>NUCLEOTIDE SEQUENCE [LARGE SCALE GENOMIC DNA]</scope>
    <source>
        <strain evidence="8 9">YZ-8</strain>
        <plasmid evidence="8 9">unnamed1</plasmid>
    </source>
</reference>
<dbReference type="KEGG" id="spha:D3Y57_01670"/>
<evidence type="ECO:0000256" key="5">
    <source>
        <dbReference type="ARBA" id="ARBA00023136"/>
    </source>
</evidence>
<dbReference type="InterPro" id="IPR042217">
    <property type="entry name" value="T4SS_VirB10/TrbI"/>
</dbReference>
<dbReference type="AlphaFoldDB" id="A0A494THA6"/>
<evidence type="ECO:0000256" key="1">
    <source>
        <dbReference type="ARBA" id="ARBA00004167"/>
    </source>
</evidence>
<proteinExistence type="inferred from homology"/>
<name>A0A494THA6_SPHPE</name>
<sequence>MTDADETGMAPDEPKPAPKVDPETLVLRARPTRAIRFKRGAVVGLAALASISVVATAWVALRPTAFRMVSQNDERSEPGKPSSEALSGLPTSYDDAPKLGAPLPGDLGKPFLESRASMATEGGQGTGAAQEAEQAAAAERQRQVAELKAARESGLMAKSGNAMPEQQATAITGDTSASANAPAKLAVDADRDPNAQQRKSDFVGSIDKGGDTNPHALTAAVSPYTLSAGSVISASLITGLRSDLPGLVTAQVTERVFDSATGQILLIPQGARLIGSYDSVVAFGQKRALVVWQRIILPDGRSMTIDNVPATDPSGYAGLADKVDFHTWQLLKGVVLSTVLGVGSSLTFTGESDLVQAIRESTQQNVSRAGDQLTSKNLQIQPSITIRPGAPVRLVVHRDLILAPWHE</sequence>
<evidence type="ECO:0000256" key="3">
    <source>
        <dbReference type="ARBA" id="ARBA00022692"/>
    </source>
</evidence>
<dbReference type="Proteomes" id="UP000276254">
    <property type="component" value="Plasmid unnamed1"/>
</dbReference>
<dbReference type="Gene3D" id="2.40.128.260">
    <property type="entry name" value="Type IV secretion system, VirB10/TraB/TrbI"/>
    <property type="match status" value="1"/>
</dbReference>
<feature type="compositionally biased region" description="Basic and acidic residues" evidence="6">
    <location>
        <begin position="139"/>
        <end position="149"/>
    </location>
</feature>
<gene>
    <name evidence="8" type="ORF">D3Y57_01670</name>
</gene>
<feature type="region of interest" description="Disordered" evidence="6">
    <location>
        <begin position="186"/>
        <end position="209"/>
    </location>
</feature>
<evidence type="ECO:0000256" key="6">
    <source>
        <dbReference type="SAM" id="MobiDB-lite"/>
    </source>
</evidence>
<dbReference type="RefSeq" id="WP_121150771.1">
    <property type="nucleotide sequence ID" value="NZ_CP032828.1"/>
</dbReference>
<comment type="subcellular location">
    <subcellularLocation>
        <location evidence="1">Membrane</location>
        <topology evidence="1">Single-pass membrane protein</topology>
    </subcellularLocation>
</comment>
<organism evidence="8 9">
    <name type="scientific">Sphingomonas paeninsulae</name>
    <dbReference type="NCBI Taxonomy" id="2319844"/>
    <lineage>
        <taxon>Bacteria</taxon>
        <taxon>Pseudomonadati</taxon>
        <taxon>Pseudomonadota</taxon>
        <taxon>Alphaproteobacteria</taxon>
        <taxon>Sphingomonadales</taxon>
        <taxon>Sphingomonadaceae</taxon>
        <taxon>Sphingomonas</taxon>
    </lineage>
</organism>
<feature type="compositionally biased region" description="Basic and acidic residues" evidence="6">
    <location>
        <begin position="12"/>
        <end position="22"/>
    </location>
</feature>
<feature type="region of interest" description="Disordered" evidence="6">
    <location>
        <begin position="1"/>
        <end position="23"/>
    </location>
</feature>
<feature type="region of interest" description="Disordered" evidence="6">
    <location>
        <begin position="70"/>
        <end position="149"/>
    </location>
</feature>
<dbReference type="OrthoDB" id="9807354at2"/>
<comment type="similarity">
    <text evidence="2">Belongs to the TrbI/VirB10 family.</text>
</comment>
<dbReference type="InterPro" id="IPR005498">
    <property type="entry name" value="T4SS_VirB10/TraB/TrbI"/>
</dbReference>
<evidence type="ECO:0000313" key="9">
    <source>
        <dbReference type="Proteomes" id="UP000276254"/>
    </source>
</evidence>
<evidence type="ECO:0000256" key="2">
    <source>
        <dbReference type="ARBA" id="ARBA00010265"/>
    </source>
</evidence>
<evidence type="ECO:0000256" key="7">
    <source>
        <dbReference type="SAM" id="Phobius"/>
    </source>
</evidence>
<protein>
    <submittedName>
        <fullName evidence="8">TrbI/VirB10 family protein</fullName>
    </submittedName>
</protein>
<keyword evidence="4 7" id="KW-1133">Transmembrane helix</keyword>